<proteinExistence type="predicted"/>
<evidence type="ECO:0000313" key="3">
    <source>
        <dbReference type="Proteomes" id="UP001142393"/>
    </source>
</evidence>
<dbReference type="Proteomes" id="UP001142393">
    <property type="component" value="Unassembled WGS sequence"/>
</dbReference>
<accession>A0A9W8NW24</accession>
<dbReference type="AlphaFoldDB" id="A0A9W8NW24"/>
<evidence type="ECO:0008006" key="4">
    <source>
        <dbReference type="Google" id="ProtNLM"/>
    </source>
</evidence>
<dbReference type="SUPFAM" id="SSF56349">
    <property type="entry name" value="DNA breaking-rejoining enzymes"/>
    <property type="match status" value="1"/>
</dbReference>
<dbReference type="GO" id="GO:0006310">
    <property type="term" value="P:DNA recombination"/>
    <property type="evidence" value="ECO:0007669"/>
    <property type="project" value="UniProtKB-KW"/>
</dbReference>
<organism evidence="2 3">
    <name type="scientific">Lentinula detonsa</name>
    <dbReference type="NCBI Taxonomy" id="2804962"/>
    <lineage>
        <taxon>Eukaryota</taxon>
        <taxon>Fungi</taxon>
        <taxon>Dikarya</taxon>
        <taxon>Basidiomycota</taxon>
        <taxon>Agaricomycotina</taxon>
        <taxon>Agaricomycetes</taxon>
        <taxon>Agaricomycetidae</taxon>
        <taxon>Agaricales</taxon>
        <taxon>Marasmiineae</taxon>
        <taxon>Omphalotaceae</taxon>
        <taxon>Lentinula</taxon>
    </lineage>
</organism>
<keyword evidence="1" id="KW-0233">DNA recombination</keyword>
<dbReference type="PANTHER" id="PTHR34605:SF3">
    <property type="entry name" value="P CELL-TYPE AGGLUTINATION PROTEIN MAP4-LIKE-RELATED"/>
    <property type="match status" value="1"/>
</dbReference>
<feature type="non-terminal residue" evidence="2">
    <location>
        <position position="80"/>
    </location>
</feature>
<name>A0A9W8NW24_9AGAR</name>
<dbReference type="InterPro" id="IPR052925">
    <property type="entry name" value="Phage_Integrase-like_Recomb"/>
</dbReference>
<dbReference type="PANTHER" id="PTHR34605">
    <property type="entry name" value="PHAGE_INTEGRASE DOMAIN-CONTAINING PROTEIN"/>
    <property type="match status" value="1"/>
</dbReference>
<reference evidence="2 3" key="1">
    <citation type="journal article" date="2023" name="Proc. Natl. Acad. Sci. U.S.A.">
        <title>A global phylogenomic analysis of the shiitake genus Lentinula.</title>
        <authorList>
            <person name="Sierra-Patev S."/>
            <person name="Min B."/>
            <person name="Naranjo-Ortiz M."/>
            <person name="Looney B."/>
            <person name="Konkel Z."/>
            <person name="Slot J.C."/>
            <person name="Sakamoto Y."/>
            <person name="Steenwyk J.L."/>
            <person name="Rokas A."/>
            <person name="Carro J."/>
            <person name="Camarero S."/>
            <person name="Ferreira P."/>
            <person name="Molpeceres G."/>
            <person name="Ruiz-Duenas F.J."/>
            <person name="Serrano A."/>
            <person name="Henrissat B."/>
            <person name="Drula E."/>
            <person name="Hughes K.W."/>
            <person name="Mata J.L."/>
            <person name="Ishikawa N.K."/>
            <person name="Vargas-Isla R."/>
            <person name="Ushijima S."/>
            <person name="Smith C.A."/>
            <person name="Donoghue J."/>
            <person name="Ahrendt S."/>
            <person name="Andreopoulos W."/>
            <person name="He G."/>
            <person name="LaButti K."/>
            <person name="Lipzen A."/>
            <person name="Ng V."/>
            <person name="Riley R."/>
            <person name="Sandor L."/>
            <person name="Barry K."/>
            <person name="Martinez A.T."/>
            <person name="Xiao Y."/>
            <person name="Gibbons J.G."/>
            <person name="Terashima K."/>
            <person name="Grigoriev I.V."/>
            <person name="Hibbett D."/>
        </authorList>
    </citation>
    <scope>NUCLEOTIDE SEQUENCE [LARGE SCALE GENOMIC DNA]</scope>
    <source>
        <strain evidence="2 3">TFB7810</strain>
    </source>
</reference>
<keyword evidence="3" id="KW-1185">Reference proteome</keyword>
<sequence length="80" mass="8516">ITLPASKTNPFHKGITVVIAAAPGHPTCAALQSAGYEQSKFSGHSFRHGAATSAFAPSCSEYESQLLGCWRSNAFKLYIE</sequence>
<gene>
    <name evidence="2" type="ORF">DFH05DRAFT_1384208</name>
</gene>
<protein>
    <recommendedName>
        <fullName evidence="4">Integrase</fullName>
    </recommendedName>
</protein>
<dbReference type="InterPro" id="IPR011010">
    <property type="entry name" value="DNA_brk_join_enz"/>
</dbReference>
<dbReference type="GO" id="GO:0015074">
    <property type="term" value="P:DNA integration"/>
    <property type="evidence" value="ECO:0007669"/>
    <property type="project" value="InterPro"/>
</dbReference>
<comment type="caution">
    <text evidence="2">The sequence shown here is derived from an EMBL/GenBank/DDBJ whole genome shotgun (WGS) entry which is preliminary data.</text>
</comment>
<evidence type="ECO:0000313" key="2">
    <source>
        <dbReference type="EMBL" id="KAJ3742025.1"/>
    </source>
</evidence>
<dbReference type="InterPro" id="IPR013762">
    <property type="entry name" value="Integrase-like_cat_sf"/>
</dbReference>
<feature type="non-terminal residue" evidence="2">
    <location>
        <position position="1"/>
    </location>
</feature>
<dbReference type="Gene3D" id="1.10.443.10">
    <property type="entry name" value="Intergrase catalytic core"/>
    <property type="match status" value="1"/>
</dbReference>
<dbReference type="EMBL" id="JANVFU010000011">
    <property type="protein sequence ID" value="KAJ3742025.1"/>
    <property type="molecule type" value="Genomic_DNA"/>
</dbReference>
<evidence type="ECO:0000256" key="1">
    <source>
        <dbReference type="ARBA" id="ARBA00023172"/>
    </source>
</evidence>
<dbReference type="GO" id="GO:0003677">
    <property type="term" value="F:DNA binding"/>
    <property type="evidence" value="ECO:0007669"/>
    <property type="project" value="InterPro"/>
</dbReference>